<dbReference type="PANTHER" id="PTHR13794">
    <property type="entry name" value="ENOLASE SUPERFAMILY, MANDELATE RACEMASE"/>
    <property type="match status" value="1"/>
</dbReference>
<reference evidence="5 6" key="1">
    <citation type="submission" date="2015-09" db="EMBL/GenBank/DDBJ databases">
        <authorList>
            <consortium name="Swine Surveillance"/>
        </authorList>
    </citation>
    <scope>NUCLEOTIDE SEQUENCE [LARGE SCALE GENOMIC DNA]</scope>
    <source>
        <strain evidence="5 6">CECT 5294</strain>
    </source>
</reference>
<dbReference type="InterPro" id="IPR029065">
    <property type="entry name" value="Enolase_C-like"/>
</dbReference>
<dbReference type="RefSeq" id="WP_058123829.1">
    <property type="nucleotide sequence ID" value="NZ_CYRX01000031.1"/>
</dbReference>
<evidence type="ECO:0000259" key="4">
    <source>
        <dbReference type="SMART" id="SM00922"/>
    </source>
</evidence>
<dbReference type="GO" id="GO:0016853">
    <property type="term" value="F:isomerase activity"/>
    <property type="evidence" value="ECO:0007669"/>
    <property type="project" value="UniProtKB-KW"/>
</dbReference>
<proteinExistence type="predicted"/>
<keyword evidence="2" id="KW-0479">Metal-binding</keyword>
<dbReference type="Gene3D" id="3.20.20.120">
    <property type="entry name" value="Enolase-like C-terminal domain"/>
    <property type="match status" value="1"/>
</dbReference>
<dbReference type="SFLD" id="SFLDS00001">
    <property type="entry name" value="Enolase"/>
    <property type="match status" value="1"/>
</dbReference>
<accession>A0A0P1F0X1</accession>
<dbReference type="EMBL" id="CYRX01000031">
    <property type="protein sequence ID" value="CUH60967.1"/>
    <property type="molecule type" value="Genomic_DNA"/>
</dbReference>
<dbReference type="InterPro" id="IPR036849">
    <property type="entry name" value="Enolase-like_C_sf"/>
</dbReference>
<dbReference type="SUPFAM" id="SSF54826">
    <property type="entry name" value="Enolase N-terminal domain-like"/>
    <property type="match status" value="1"/>
</dbReference>
<sequence>MGATWHVEASVHCPLGGPGDPGPYSGADSFTFVRLLLRDPDGVEGTGVTGRFLAPEVAHFLNRVVPDVLSRGSHDPAADIAKKFNPRQMGGVVVSGLSALDIALTDIRAKRSGQSVASLLGGQRRAAPVHVTCGFPELDTDALVESCGREVAAGALGVKVLIAAKGRTVAQDLARLSAVRDAIGPRAELIADANCRMDVEAALAFVRGAGDLNLTWLEEPVHGNDTAGLAALAGQGVPLGAGQMEQSLERFGLLAGAGVKVLQPNAVFTGGFGPAIDAAQLGMNVSPAGGWEIINLHWVCGALASGAVELHRAQSRIVRLLMPEGINMVDGQIHVPDKPGLGLSPDEAGLAACRIG</sequence>
<feature type="domain" description="Mandelate racemase/muconate lactonizing enzyme C-terminal" evidence="4">
    <location>
        <begin position="140"/>
        <end position="238"/>
    </location>
</feature>
<dbReference type="AlphaFoldDB" id="A0A0P1F0X1"/>
<dbReference type="Pfam" id="PF13378">
    <property type="entry name" value="MR_MLE_C"/>
    <property type="match status" value="1"/>
</dbReference>
<comment type="cofactor">
    <cofactor evidence="1">
        <name>Mg(2+)</name>
        <dbReference type="ChEBI" id="CHEBI:18420"/>
    </cofactor>
</comment>
<keyword evidence="3" id="KW-0460">Magnesium</keyword>
<dbReference type="GO" id="GO:0016052">
    <property type="term" value="P:carbohydrate catabolic process"/>
    <property type="evidence" value="ECO:0007669"/>
    <property type="project" value="TreeGrafter"/>
</dbReference>
<dbReference type="EC" id="5.-.-.-" evidence="5"/>
<keyword evidence="5" id="KW-0413">Isomerase</keyword>
<organism evidence="5 6">
    <name type="scientific">Thalassobacter stenotrophicus</name>
    <dbReference type="NCBI Taxonomy" id="266809"/>
    <lineage>
        <taxon>Bacteria</taxon>
        <taxon>Pseudomonadati</taxon>
        <taxon>Pseudomonadota</taxon>
        <taxon>Alphaproteobacteria</taxon>
        <taxon>Rhodobacterales</taxon>
        <taxon>Roseobacteraceae</taxon>
        <taxon>Thalassobacter</taxon>
    </lineage>
</organism>
<dbReference type="Gene3D" id="3.30.390.10">
    <property type="entry name" value="Enolase-like, N-terminal domain"/>
    <property type="match status" value="1"/>
</dbReference>
<dbReference type="GO" id="GO:0016836">
    <property type="term" value="F:hydro-lyase activity"/>
    <property type="evidence" value="ECO:0007669"/>
    <property type="project" value="TreeGrafter"/>
</dbReference>
<dbReference type="Pfam" id="PF02746">
    <property type="entry name" value="MR_MLE_N"/>
    <property type="match status" value="1"/>
</dbReference>
<evidence type="ECO:0000313" key="5">
    <source>
        <dbReference type="EMBL" id="CUH60967.1"/>
    </source>
</evidence>
<dbReference type="SMART" id="SM00922">
    <property type="entry name" value="MR_MLE"/>
    <property type="match status" value="1"/>
</dbReference>
<dbReference type="GO" id="GO:0000287">
    <property type="term" value="F:magnesium ion binding"/>
    <property type="evidence" value="ECO:0007669"/>
    <property type="project" value="TreeGrafter"/>
</dbReference>
<evidence type="ECO:0000256" key="2">
    <source>
        <dbReference type="ARBA" id="ARBA00022723"/>
    </source>
</evidence>
<dbReference type="PANTHER" id="PTHR13794:SF58">
    <property type="entry name" value="MITOCHONDRIAL ENOLASE SUPERFAMILY MEMBER 1"/>
    <property type="match status" value="1"/>
</dbReference>
<evidence type="ECO:0000256" key="3">
    <source>
        <dbReference type="ARBA" id="ARBA00022842"/>
    </source>
</evidence>
<dbReference type="InterPro" id="IPR013341">
    <property type="entry name" value="Mandelate_racemase_N_dom"/>
</dbReference>
<name>A0A0P1F0X1_9RHOB</name>
<protein>
    <submittedName>
        <fullName evidence="5">Putative isomerase YitF</fullName>
        <ecNumber evidence="5">5.-.-.-</ecNumber>
    </submittedName>
</protein>
<evidence type="ECO:0000256" key="1">
    <source>
        <dbReference type="ARBA" id="ARBA00001946"/>
    </source>
</evidence>
<gene>
    <name evidence="5" type="primary">yitF</name>
    <name evidence="5" type="ORF">THS5294_02265</name>
</gene>
<dbReference type="InterPro" id="IPR046945">
    <property type="entry name" value="RHMD-like"/>
</dbReference>
<dbReference type="SUPFAM" id="SSF51604">
    <property type="entry name" value="Enolase C-terminal domain-like"/>
    <property type="match status" value="1"/>
</dbReference>
<dbReference type="Proteomes" id="UP000051298">
    <property type="component" value="Unassembled WGS sequence"/>
</dbReference>
<dbReference type="InterPro" id="IPR013342">
    <property type="entry name" value="Mandelate_racemase_C"/>
</dbReference>
<evidence type="ECO:0000313" key="6">
    <source>
        <dbReference type="Proteomes" id="UP000051298"/>
    </source>
</evidence>
<dbReference type="InterPro" id="IPR029017">
    <property type="entry name" value="Enolase-like_N"/>
</dbReference>
<dbReference type="STRING" id="266809.PM03_10490"/>